<name>A0AA41R3V7_9BACT</name>
<dbReference type="AlphaFoldDB" id="A0AA41R3V7"/>
<keyword evidence="9" id="KW-1185">Reference proteome</keyword>
<gene>
    <name evidence="8" type="ORF">MRX98_14870</name>
</gene>
<feature type="domain" description="Fe-containing alcohol dehydrogenase-like C-terminal" evidence="7">
    <location>
        <begin position="690"/>
        <end position="874"/>
    </location>
</feature>
<dbReference type="InterPro" id="IPR015590">
    <property type="entry name" value="Aldehyde_DH_dom"/>
</dbReference>
<dbReference type="PANTHER" id="PTHR11699">
    <property type="entry name" value="ALDEHYDE DEHYDROGENASE-RELATED"/>
    <property type="match status" value="1"/>
</dbReference>
<reference evidence="8" key="1">
    <citation type="submission" date="2022-04" db="EMBL/GenBank/DDBJ databases">
        <title>Desulfatitalea alkaliphila sp. nov., a novel anaerobic sulfate-reducing bacterium isolated from terrestrial mud volcano, Taman Peninsula, Russia.</title>
        <authorList>
            <person name="Khomyakova M.A."/>
            <person name="Merkel A.Y."/>
            <person name="Slobodkin A.I."/>
        </authorList>
    </citation>
    <scope>NUCLEOTIDE SEQUENCE</scope>
    <source>
        <strain evidence="8">M08but</strain>
    </source>
</reference>
<proteinExistence type="inferred from homology"/>
<dbReference type="FunFam" id="3.40.50.1970:FF:000003">
    <property type="entry name" value="Alcohol dehydrogenase, iron-containing"/>
    <property type="match status" value="1"/>
</dbReference>
<dbReference type="SUPFAM" id="SSF53720">
    <property type="entry name" value="ALDH-like"/>
    <property type="match status" value="1"/>
</dbReference>
<feature type="domain" description="Aldehyde dehydrogenase" evidence="5">
    <location>
        <begin position="13"/>
        <end position="482"/>
    </location>
</feature>
<dbReference type="InterPro" id="IPR016161">
    <property type="entry name" value="Ald_DH/histidinol_DH"/>
</dbReference>
<dbReference type="Proteomes" id="UP001165427">
    <property type="component" value="Unassembled WGS sequence"/>
</dbReference>
<comment type="similarity">
    <text evidence="1">Belongs to the iron-containing alcohol dehydrogenase family.</text>
</comment>
<comment type="similarity">
    <text evidence="2">Belongs to the aldehyde dehydrogenase family.</text>
</comment>
<dbReference type="PROSITE" id="PS00913">
    <property type="entry name" value="ADH_IRON_1"/>
    <property type="match status" value="1"/>
</dbReference>
<dbReference type="InterPro" id="IPR016163">
    <property type="entry name" value="Ald_DH_C"/>
</dbReference>
<feature type="active site" evidence="4">
    <location>
        <position position="255"/>
    </location>
</feature>
<dbReference type="InterPro" id="IPR029510">
    <property type="entry name" value="Ald_DH_CS_GLU"/>
</dbReference>
<dbReference type="FunFam" id="3.40.605.10:FF:000026">
    <property type="entry name" value="Aldehyde dehydrogenase, putative"/>
    <property type="match status" value="1"/>
</dbReference>
<evidence type="ECO:0000259" key="7">
    <source>
        <dbReference type="Pfam" id="PF25137"/>
    </source>
</evidence>
<dbReference type="InterPro" id="IPR056798">
    <property type="entry name" value="ADH_Fe_C"/>
</dbReference>
<evidence type="ECO:0000256" key="1">
    <source>
        <dbReference type="ARBA" id="ARBA00007358"/>
    </source>
</evidence>
<dbReference type="Gene3D" id="3.40.605.10">
    <property type="entry name" value="Aldehyde Dehydrogenase, Chain A, domain 1"/>
    <property type="match status" value="1"/>
</dbReference>
<dbReference type="Gene3D" id="1.20.1090.10">
    <property type="entry name" value="Dehydroquinate synthase-like - alpha domain"/>
    <property type="match status" value="1"/>
</dbReference>
<dbReference type="CDD" id="cd14865">
    <property type="entry name" value="Fe-ADH-like"/>
    <property type="match status" value="1"/>
</dbReference>
<evidence type="ECO:0000256" key="2">
    <source>
        <dbReference type="ARBA" id="ARBA00009986"/>
    </source>
</evidence>
<evidence type="ECO:0000256" key="4">
    <source>
        <dbReference type="PROSITE-ProRule" id="PRU10007"/>
    </source>
</evidence>
<dbReference type="RefSeq" id="WP_246911180.1">
    <property type="nucleotide sequence ID" value="NZ_JALJRB010000018.1"/>
</dbReference>
<dbReference type="FunFam" id="1.20.1090.10:FF:000001">
    <property type="entry name" value="Aldehyde-alcohol dehydrogenase"/>
    <property type="match status" value="1"/>
</dbReference>
<dbReference type="InterPro" id="IPR001670">
    <property type="entry name" value="ADH_Fe/GldA"/>
</dbReference>
<dbReference type="Pfam" id="PF00465">
    <property type="entry name" value="Fe-ADH"/>
    <property type="match status" value="1"/>
</dbReference>
<evidence type="ECO:0000256" key="3">
    <source>
        <dbReference type="ARBA" id="ARBA00023002"/>
    </source>
</evidence>
<sequence length="886" mass="94169">MDHYKLFINGAFVDAADGGTFQSIDPGTGAPIATVAKAGAADAEAAIDAARRAFDSGVWSGLTPRERADRIYAFADQITQQTLRMAITEAMDSGQIIGLSKYWGMLGSQMLRNYAHYAATGFPWEEEIPYAGNVFAPGRDFIRREPVGVCVGIVPWNFPLSMAFWKIGQAIAMGNTIVFKPASATPLGVMILAEAAKAAGIPDGVINVIAGPGGELGNILCTHPEVDKVAFTGSTEVGREIMRMGADTVKRVTLELGGKSANIILDDADMELAVEGALFGTFFHQGQVCESGTRVLVPAKHYDAFLDKLKARAESLRIGYQLDPASQQGPLVSAEQLATVERYVRLGMEEGCELVTGGERAEVPGLDGGFYYKPTIFAEVQNSMRIAREEIFGPVVCVIKYESEEEAVAIANDSIYGLAGGVFSRSNARAERIARQIRTGTMWINNYHAFGDFCPFGGYKQSGVGRELGHAGLAEYTQIKRVHVAAAADHQSNFTMKLLSDDPKIPFAQYITPTLVLAGHGSLAAVYREVVRLGARRALILTDAGVRRAGLVDRVQEALGDFCVGVYDDIAQDTDLSIVDAAAEMAREFGADIIVSVGGGSVIDTGKAVCVTLKNGGKANDHVALMRLTEPQVPHIVIPTTSGTGSEVTNVSVIKSGDAGRKVYIVDNYIVPNTAILDPLFTMTLPPGLTATTAMDAMTHAMEALTSTMSNPICDGHALNAIRLIRENLPKVISNGKDEQARGRMQMAATCAGWAFGIAQVGLAHSMAHTLGMLANVPHGAACGLVLPAVMRFNVDYATDKYVLAAQALGVSIGGKDPKEAALAAADAVEALMKEAGHPMLLREVGVTEDMLDLAALHAIADTPTLFNARPVADPTAVAGLYRQVF</sequence>
<dbReference type="SUPFAM" id="SSF56796">
    <property type="entry name" value="Dehydroquinate synthase-like"/>
    <property type="match status" value="1"/>
</dbReference>
<dbReference type="InterPro" id="IPR018211">
    <property type="entry name" value="ADH_Fe_CS"/>
</dbReference>
<dbReference type="GO" id="GO:0016620">
    <property type="term" value="F:oxidoreductase activity, acting on the aldehyde or oxo group of donors, NAD or NADP as acceptor"/>
    <property type="evidence" value="ECO:0007669"/>
    <property type="project" value="InterPro"/>
</dbReference>
<dbReference type="Gene3D" id="3.40.50.1970">
    <property type="match status" value="1"/>
</dbReference>
<evidence type="ECO:0000313" key="9">
    <source>
        <dbReference type="Proteomes" id="UP001165427"/>
    </source>
</evidence>
<dbReference type="GO" id="GO:0046872">
    <property type="term" value="F:metal ion binding"/>
    <property type="evidence" value="ECO:0007669"/>
    <property type="project" value="InterPro"/>
</dbReference>
<dbReference type="GO" id="GO:0016616">
    <property type="term" value="F:oxidoreductase activity, acting on the CH-OH group of donors, NAD or NADP as acceptor"/>
    <property type="evidence" value="ECO:0007669"/>
    <property type="project" value="UniProtKB-ARBA"/>
</dbReference>
<protein>
    <submittedName>
        <fullName evidence="8">Aldehyde dehydrogenase family protein</fullName>
    </submittedName>
</protein>
<accession>A0AA41R3V7</accession>
<dbReference type="FunFam" id="3.40.309.10:FF:000012">
    <property type="entry name" value="Betaine aldehyde dehydrogenase"/>
    <property type="match status" value="1"/>
</dbReference>
<organism evidence="8 9">
    <name type="scientific">Desulfatitalea alkaliphila</name>
    <dbReference type="NCBI Taxonomy" id="2929485"/>
    <lineage>
        <taxon>Bacteria</taxon>
        <taxon>Pseudomonadati</taxon>
        <taxon>Thermodesulfobacteriota</taxon>
        <taxon>Desulfobacteria</taxon>
        <taxon>Desulfobacterales</taxon>
        <taxon>Desulfosarcinaceae</taxon>
        <taxon>Desulfatitalea</taxon>
    </lineage>
</organism>
<evidence type="ECO:0000259" key="6">
    <source>
        <dbReference type="Pfam" id="PF00465"/>
    </source>
</evidence>
<feature type="domain" description="Alcohol dehydrogenase iron-type/glycerol dehydrogenase GldA" evidence="6">
    <location>
        <begin position="513"/>
        <end position="679"/>
    </location>
</feature>
<dbReference type="Pfam" id="PF00171">
    <property type="entry name" value="Aldedh"/>
    <property type="match status" value="1"/>
</dbReference>
<dbReference type="Pfam" id="PF25137">
    <property type="entry name" value="ADH_Fe_C"/>
    <property type="match status" value="1"/>
</dbReference>
<dbReference type="InterPro" id="IPR016162">
    <property type="entry name" value="Ald_DH_N"/>
</dbReference>
<keyword evidence="3" id="KW-0560">Oxidoreductase</keyword>
<dbReference type="PROSITE" id="PS00687">
    <property type="entry name" value="ALDEHYDE_DEHYDR_GLU"/>
    <property type="match status" value="1"/>
</dbReference>
<comment type="caution">
    <text evidence="8">The sequence shown here is derived from an EMBL/GenBank/DDBJ whole genome shotgun (WGS) entry which is preliminary data.</text>
</comment>
<dbReference type="EMBL" id="JALJRB010000018">
    <property type="protein sequence ID" value="MCJ8501864.1"/>
    <property type="molecule type" value="Genomic_DNA"/>
</dbReference>
<dbReference type="Gene3D" id="3.40.309.10">
    <property type="entry name" value="Aldehyde Dehydrogenase, Chain A, domain 2"/>
    <property type="match status" value="1"/>
</dbReference>
<dbReference type="FunFam" id="3.40.605.10:FF:000007">
    <property type="entry name" value="NAD/NADP-dependent betaine aldehyde dehydrogenase"/>
    <property type="match status" value="1"/>
</dbReference>
<evidence type="ECO:0000259" key="5">
    <source>
        <dbReference type="Pfam" id="PF00171"/>
    </source>
</evidence>
<evidence type="ECO:0000313" key="8">
    <source>
        <dbReference type="EMBL" id="MCJ8501864.1"/>
    </source>
</evidence>